<comment type="caution">
    <text evidence="2">The sequence shown here is derived from an EMBL/GenBank/DDBJ whole genome shotgun (WGS) entry which is preliminary data.</text>
</comment>
<feature type="transmembrane region" description="Helical" evidence="1">
    <location>
        <begin position="6"/>
        <end position="23"/>
    </location>
</feature>
<organism evidence="2 3">
    <name type="scientific">Thraustotheca clavata</name>
    <dbReference type="NCBI Taxonomy" id="74557"/>
    <lineage>
        <taxon>Eukaryota</taxon>
        <taxon>Sar</taxon>
        <taxon>Stramenopiles</taxon>
        <taxon>Oomycota</taxon>
        <taxon>Saprolegniomycetes</taxon>
        <taxon>Saprolegniales</taxon>
        <taxon>Achlyaceae</taxon>
        <taxon>Thraustotheca</taxon>
    </lineage>
</organism>
<keyword evidence="3" id="KW-1185">Reference proteome</keyword>
<evidence type="ECO:0000313" key="3">
    <source>
        <dbReference type="Proteomes" id="UP000243217"/>
    </source>
</evidence>
<evidence type="ECO:0008006" key="4">
    <source>
        <dbReference type="Google" id="ProtNLM"/>
    </source>
</evidence>
<evidence type="ECO:0000256" key="1">
    <source>
        <dbReference type="SAM" id="Phobius"/>
    </source>
</evidence>
<reference evidence="2 3" key="1">
    <citation type="journal article" date="2014" name="Genome Biol. Evol.">
        <title>The secreted proteins of Achlya hypogyna and Thraustotheca clavata identify the ancestral oomycete secretome and reveal gene acquisitions by horizontal gene transfer.</title>
        <authorList>
            <person name="Misner I."/>
            <person name="Blouin N."/>
            <person name="Leonard G."/>
            <person name="Richards T.A."/>
            <person name="Lane C.E."/>
        </authorList>
    </citation>
    <scope>NUCLEOTIDE SEQUENCE [LARGE SCALE GENOMIC DNA]</scope>
    <source>
        <strain evidence="2 3">ATCC 34112</strain>
    </source>
</reference>
<feature type="transmembrane region" description="Helical" evidence="1">
    <location>
        <begin position="124"/>
        <end position="144"/>
    </location>
</feature>
<proteinExistence type="predicted"/>
<dbReference type="OrthoDB" id="2155462at2759"/>
<sequence>MVNRVAISLISIGIAVFTGWRVIPTLLRWKPHVCQDISGIDGPPLRLVTGDEFIRLDIEGFDNFVCTLTYFFKHCQGIPSEIIDRLTNSLIVSCVVGMYLFLSIESTRKIAKGFCAWPTITGTLFQIIGIGLIIPALWLPSFFYSYKQPLCNPRQRRMALDDGTLGSVVLLGIIAIGVLIVMSTFLALSVTQGYIFQVIFMVFQFFPSIYPLLWPLVRVVFPNPTLQPGTETSSIVASAIFRFVALVLTLHHYVAFVTPLLLIENKSEAIMTWIKFALEIPTNSDHIPQWFLLYDAFSVLLCLSIIVFYENAASHTIFHGVVTLLRFIIMTVIISPGAAFCLFCATREDAIRRIHFSKIKNL</sequence>
<dbReference type="Proteomes" id="UP000243217">
    <property type="component" value="Unassembled WGS sequence"/>
</dbReference>
<feature type="transmembrane region" description="Helical" evidence="1">
    <location>
        <begin position="194"/>
        <end position="214"/>
    </location>
</feature>
<dbReference type="EMBL" id="JNBS01002782">
    <property type="protein sequence ID" value="OQR89309.1"/>
    <property type="molecule type" value="Genomic_DNA"/>
</dbReference>
<feature type="transmembrane region" description="Helical" evidence="1">
    <location>
        <begin position="290"/>
        <end position="309"/>
    </location>
</feature>
<feature type="transmembrane region" description="Helical" evidence="1">
    <location>
        <begin position="86"/>
        <end position="104"/>
    </location>
</feature>
<gene>
    <name evidence="2" type="ORF">THRCLA_09800</name>
</gene>
<evidence type="ECO:0000313" key="2">
    <source>
        <dbReference type="EMBL" id="OQR89309.1"/>
    </source>
</evidence>
<feature type="transmembrane region" description="Helical" evidence="1">
    <location>
        <begin position="321"/>
        <end position="345"/>
    </location>
</feature>
<keyword evidence="1" id="KW-1133">Transmembrane helix</keyword>
<name>A0A1V9YU21_9STRA</name>
<accession>A0A1V9YU21</accession>
<feature type="transmembrane region" description="Helical" evidence="1">
    <location>
        <begin position="165"/>
        <end position="188"/>
    </location>
</feature>
<dbReference type="AlphaFoldDB" id="A0A1V9YU21"/>
<keyword evidence="1" id="KW-0812">Transmembrane</keyword>
<protein>
    <recommendedName>
        <fullName evidence="4">Transmembrane protein</fullName>
    </recommendedName>
</protein>
<feature type="transmembrane region" description="Helical" evidence="1">
    <location>
        <begin position="235"/>
        <end position="254"/>
    </location>
</feature>
<keyword evidence="1" id="KW-0472">Membrane</keyword>